<evidence type="ECO:0000313" key="2">
    <source>
        <dbReference type="Proteomes" id="UP000464751"/>
    </source>
</evidence>
<accession>A0A6P1YMM3</accession>
<dbReference type="AlphaFoldDB" id="A0A6P1YMM3"/>
<dbReference type="InterPro" id="IPR019226">
    <property type="entry name" value="DUF2158"/>
</dbReference>
<protein>
    <submittedName>
        <fullName evidence="1">DUF2158 domain-containing protein</fullName>
    </submittedName>
</protein>
<reference evidence="1 2" key="1">
    <citation type="submission" date="2020-02" db="EMBL/GenBank/DDBJ databases">
        <authorList>
            <person name="Li G."/>
        </authorList>
    </citation>
    <scope>NUCLEOTIDE SEQUENCE [LARGE SCALE GENOMIC DNA]</scope>
    <source>
        <strain evidence="1 2">DSM 102029</strain>
    </source>
</reference>
<proteinExistence type="predicted"/>
<keyword evidence="2" id="KW-1185">Reference proteome</keyword>
<evidence type="ECO:0000313" key="1">
    <source>
        <dbReference type="EMBL" id="QIB34608.1"/>
    </source>
</evidence>
<sequence length="71" mass="7695">MSFEPGDVVRLKSGGPAMTVEQVDILAATGKEAVWCTWFEKVGNRQMVQRDTFAPAMLIKSSEPGIGILVV</sequence>
<gene>
    <name evidence="1" type="ORF">G3A50_13440</name>
</gene>
<dbReference type="Proteomes" id="UP000464751">
    <property type="component" value="Chromosome"/>
</dbReference>
<organism evidence="1 2">
    <name type="scientific">Ancylobacter pratisalsi</name>
    <dbReference type="NCBI Taxonomy" id="1745854"/>
    <lineage>
        <taxon>Bacteria</taxon>
        <taxon>Pseudomonadati</taxon>
        <taxon>Pseudomonadota</taxon>
        <taxon>Alphaproteobacteria</taxon>
        <taxon>Hyphomicrobiales</taxon>
        <taxon>Xanthobacteraceae</taxon>
        <taxon>Ancylobacter</taxon>
    </lineage>
</organism>
<name>A0A6P1YMM3_9HYPH</name>
<dbReference type="RefSeq" id="WP_163075751.1">
    <property type="nucleotide sequence ID" value="NZ_CP048630.1"/>
</dbReference>
<dbReference type="Pfam" id="PF09926">
    <property type="entry name" value="DUF2158"/>
    <property type="match status" value="1"/>
</dbReference>
<dbReference type="EMBL" id="CP048630">
    <property type="protein sequence ID" value="QIB34608.1"/>
    <property type="molecule type" value="Genomic_DNA"/>
</dbReference>
<dbReference type="KEGG" id="apra:G3A50_13440"/>